<name>A0A2P2KCQ3_RHIMU</name>
<evidence type="ECO:0000313" key="1">
    <source>
        <dbReference type="EMBL" id="MBX03500.1"/>
    </source>
</evidence>
<organism evidence="1">
    <name type="scientific">Rhizophora mucronata</name>
    <name type="common">Asiatic mangrove</name>
    <dbReference type="NCBI Taxonomy" id="61149"/>
    <lineage>
        <taxon>Eukaryota</taxon>
        <taxon>Viridiplantae</taxon>
        <taxon>Streptophyta</taxon>
        <taxon>Embryophyta</taxon>
        <taxon>Tracheophyta</taxon>
        <taxon>Spermatophyta</taxon>
        <taxon>Magnoliopsida</taxon>
        <taxon>eudicotyledons</taxon>
        <taxon>Gunneridae</taxon>
        <taxon>Pentapetalae</taxon>
        <taxon>rosids</taxon>
        <taxon>fabids</taxon>
        <taxon>Malpighiales</taxon>
        <taxon>Rhizophoraceae</taxon>
        <taxon>Rhizophora</taxon>
    </lineage>
</organism>
<protein>
    <submittedName>
        <fullName evidence="1">Uncharacterized protein</fullName>
    </submittedName>
</protein>
<reference evidence="1" key="1">
    <citation type="submission" date="2018-02" db="EMBL/GenBank/DDBJ databases">
        <title>Rhizophora mucronata_Transcriptome.</title>
        <authorList>
            <person name="Meera S.P."/>
            <person name="Sreeshan A."/>
            <person name="Augustine A."/>
        </authorList>
    </citation>
    <scope>NUCLEOTIDE SEQUENCE</scope>
    <source>
        <tissue evidence="1">Leaf</tissue>
    </source>
</reference>
<dbReference type="AlphaFoldDB" id="A0A2P2KCQ3"/>
<accession>A0A2P2KCQ3</accession>
<dbReference type="EMBL" id="GGEC01023016">
    <property type="protein sequence ID" value="MBX03500.1"/>
    <property type="molecule type" value="Transcribed_RNA"/>
</dbReference>
<sequence length="55" mass="6169">MSCALQLSIPARAIECLRSGGRKRAYQSQILCASVRSDLEEGEEDADQERFHFVP</sequence>
<proteinExistence type="predicted"/>